<name>A0AAI9ZI68_9PEZI</name>
<sequence>MSHLVADWENTDIDAHKHNVNTIKWFCSVPFPNPENEEERKIQESPRGVMCSLVNQLLRVISDKFPGFILSSSFLDHKDFADRPKNREIEALWEVFGCLVVELPWGADVMCVIDEITTYETSDLKEDLDFIIGQLVKMAIRQSGEPIALKFIVKCQTTAKGVREHFEDSKYSKDNIIDG</sequence>
<dbReference type="GeneID" id="85477786"/>
<protein>
    <submittedName>
        <fullName evidence="1">Uncharacterized protein</fullName>
    </submittedName>
</protein>
<organism evidence="1 2">
    <name type="scientific">Colletotrichum phormii</name>
    <dbReference type="NCBI Taxonomy" id="359342"/>
    <lineage>
        <taxon>Eukaryota</taxon>
        <taxon>Fungi</taxon>
        <taxon>Dikarya</taxon>
        <taxon>Ascomycota</taxon>
        <taxon>Pezizomycotina</taxon>
        <taxon>Sordariomycetes</taxon>
        <taxon>Hypocreomycetidae</taxon>
        <taxon>Glomerellales</taxon>
        <taxon>Glomerellaceae</taxon>
        <taxon>Colletotrichum</taxon>
        <taxon>Colletotrichum acutatum species complex</taxon>
    </lineage>
</organism>
<accession>A0AAI9ZI68</accession>
<dbReference type="PANTHER" id="PTHR40619:SF3">
    <property type="entry name" value="FUNGAL STAND N-TERMINAL GOODBYE DOMAIN-CONTAINING PROTEIN"/>
    <property type="match status" value="1"/>
</dbReference>
<evidence type="ECO:0000313" key="1">
    <source>
        <dbReference type="EMBL" id="KAK1623841.1"/>
    </source>
</evidence>
<dbReference type="RefSeq" id="XP_060439836.1">
    <property type="nucleotide sequence ID" value="XM_060592924.1"/>
</dbReference>
<keyword evidence="2" id="KW-1185">Reference proteome</keyword>
<dbReference type="AlphaFoldDB" id="A0AAI9ZI68"/>
<dbReference type="Proteomes" id="UP001243989">
    <property type="component" value="Unassembled WGS sequence"/>
</dbReference>
<gene>
    <name evidence="1" type="ORF">BDP81DRAFT_454279</name>
</gene>
<dbReference type="EMBL" id="JAHMHQ010000027">
    <property type="protein sequence ID" value="KAK1623841.1"/>
    <property type="molecule type" value="Genomic_DNA"/>
</dbReference>
<evidence type="ECO:0000313" key="2">
    <source>
        <dbReference type="Proteomes" id="UP001243989"/>
    </source>
</evidence>
<dbReference type="PANTHER" id="PTHR40619">
    <property type="entry name" value="FUNGAL STAND N-TERMINAL GOODBYE DOMAIN-CONTAINING PROTEIN"/>
    <property type="match status" value="1"/>
</dbReference>
<proteinExistence type="predicted"/>
<reference evidence="1" key="1">
    <citation type="submission" date="2021-06" db="EMBL/GenBank/DDBJ databases">
        <title>Comparative genomics, transcriptomics and evolutionary studies reveal genomic signatures of adaptation to plant cell wall in hemibiotrophic fungi.</title>
        <authorList>
            <consortium name="DOE Joint Genome Institute"/>
            <person name="Baroncelli R."/>
            <person name="Diaz J.F."/>
            <person name="Benocci T."/>
            <person name="Peng M."/>
            <person name="Battaglia E."/>
            <person name="Haridas S."/>
            <person name="Andreopoulos W."/>
            <person name="Labutti K."/>
            <person name="Pangilinan J."/>
            <person name="Floch G.L."/>
            <person name="Makela M.R."/>
            <person name="Henrissat B."/>
            <person name="Grigoriev I.V."/>
            <person name="Crouch J.A."/>
            <person name="De Vries R.P."/>
            <person name="Sukno S.A."/>
            <person name="Thon M.R."/>
        </authorList>
    </citation>
    <scope>NUCLEOTIDE SEQUENCE</scope>
    <source>
        <strain evidence="1">CBS 102054</strain>
    </source>
</reference>
<comment type="caution">
    <text evidence="1">The sequence shown here is derived from an EMBL/GenBank/DDBJ whole genome shotgun (WGS) entry which is preliminary data.</text>
</comment>